<dbReference type="GeneID" id="39745648"/>
<dbReference type="OrthoDB" id="386450at2759"/>
<dbReference type="RefSeq" id="XP_028541539.1">
    <property type="nucleotide sequence ID" value="XM_028685738.1"/>
</dbReference>
<keyword evidence="3" id="KW-1185">Reference proteome</keyword>
<evidence type="ECO:0000256" key="1">
    <source>
        <dbReference type="SAM" id="MobiDB-lite"/>
    </source>
</evidence>
<accession>A0A1Y1J9J8</accession>
<reference evidence="3" key="1">
    <citation type="submission" date="2017-04" db="EMBL/GenBank/DDBJ databases">
        <title>Plasmodium gonderi genome.</title>
        <authorList>
            <person name="Arisue N."/>
            <person name="Honma H."/>
            <person name="Kawai S."/>
            <person name="Tougan T."/>
            <person name="Tanabe K."/>
            <person name="Horii T."/>
        </authorList>
    </citation>
    <scope>NUCLEOTIDE SEQUENCE [LARGE SCALE GENOMIC DNA]</scope>
    <source>
        <strain evidence="3">ATCC 30045</strain>
    </source>
</reference>
<feature type="region of interest" description="Disordered" evidence="1">
    <location>
        <begin position="1"/>
        <end position="44"/>
    </location>
</feature>
<gene>
    <name evidence="2" type="ORF">PGO_010980</name>
</gene>
<protein>
    <submittedName>
        <fullName evidence="2">Uncharacterized protein</fullName>
    </submittedName>
</protein>
<evidence type="ECO:0000313" key="2">
    <source>
        <dbReference type="EMBL" id="GAW78950.1"/>
    </source>
</evidence>
<dbReference type="EMBL" id="BDQF01000001">
    <property type="protein sequence ID" value="GAW78950.1"/>
    <property type="molecule type" value="Genomic_DNA"/>
</dbReference>
<dbReference type="OMA" id="FNTPMYQ"/>
<name>A0A1Y1J9J8_PLAGO</name>
<proteinExistence type="predicted"/>
<comment type="caution">
    <text evidence="2">The sequence shown here is derived from an EMBL/GenBank/DDBJ whole genome shotgun (WGS) entry which is preliminary data.</text>
</comment>
<feature type="compositionally biased region" description="Basic and acidic residues" evidence="1">
    <location>
        <begin position="1"/>
        <end position="18"/>
    </location>
</feature>
<evidence type="ECO:0000313" key="3">
    <source>
        <dbReference type="Proteomes" id="UP000195521"/>
    </source>
</evidence>
<sequence length="140" mass="16072">MNFSNNDKKRNLPSHADENEYDFSQPPSDVEGVGNTTTNLNTNMVPNAASSSSMHNPYYYGGSIIPQFPFSGSMYNHQPMNYGNMMPYCDYNYVNKRSTKKKKNYHNYAKNQNNGLSILKEALVDPWAQLYTKYPNIIFD</sequence>
<organism evidence="2 3">
    <name type="scientific">Plasmodium gonderi</name>
    <dbReference type="NCBI Taxonomy" id="77519"/>
    <lineage>
        <taxon>Eukaryota</taxon>
        <taxon>Sar</taxon>
        <taxon>Alveolata</taxon>
        <taxon>Apicomplexa</taxon>
        <taxon>Aconoidasida</taxon>
        <taxon>Haemosporida</taxon>
        <taxon>Plasmodiidae</taxon>
        <taxon>Plasmodium</taxon>
        <taxon>Plasmodium (Plasmodium)</taxon>
    </lineage>
</organism>
<dbReference type="AlphaFoldDB" id="A0A1Y1J9J8"/>
<dbReference type="Proteomes" id="UP000195521">
    <property type="component" value="Unassembled WGS sequence"/>
</dbReference>